<dbReference type="Proteomes" id="UP000826271">
    <property type="component" value="Unassembled WGS sequence"/>
</dbReference>
<dbReference type="InterPro" id="IPR043519">
    <property type="entry name" value="NT_sf"/>
</dbReference>
<keyword evidence="3" id="KW-0694">RNA-binding</keyword>
<dbReference type="EMBL" id="WHWC01000011">
    <property type="protein sequence ID" value="KAG8373603.1"/>
    <property type="molecule type" value="Genomic_DNA"/>
</dbReference>
<dbReference type="Pfam" id="PF01743">
    <property type="entry name" value="PolyA_pol"/>
    <property type="match status" value="1"/>
</dbReference>
<dbReference type="PANTHER" id="PTHR43051">
    <property type="entry name" value="POLYNUCLEOTIDE ADENYLYLTRANSFERASE FAMILY PROTEIN"/>
    <property type="match status" value="1"/>
</dbReference>
<evidence type="ECO:0000313" key="6">
    <source>
        <dbReference type="Proteomes" id="UP000826271"/>
    </source>
</evidence>
<evidence type="ECO:0000256" key="2">
    <source>
        <dbReference type="ARBA" id="ARBA00022679"/>
    </source>
</evidence>
<dbReference type="AlphaFoldDB" id="A0AAV6WT80"/>
<keyword evidence="6" id="KW-1185">Reference proteome</keyword>
<evidence type="ECO:0000259" key="4">
    <source>
        <dbReference type="Pfam" id="PF01743"/>
    </source>
</evidence>
<gene>
    <name evidence="5" type="ORF">BUALT_Bualt11G0041500</name>
</gene>
<dbReference type="SUPFAM" id="SSF81301">
    <property type="entry name" value="Nucleotidyltransferase"/>
    <property type="match status" value="1"/>
</dbReference>
<evidence type="ECO:0000313" key="5">
    <source>
        <dbReference type="EMBL" id="KAG8373603.1"/>
    </source>
</evidence>
<comment type="caution">
    <text evidence="5">The sequence shown here is derived from an EMBL/GenBank/DDBJ whole genome shotgun (WGS) entry which is preliminary data.</text>
</comment>
<dbReference type="GO" id="GO:0016779">
    <property type="term" value="F:nucleotidyltransferase activity"/>
    <property type="evidence" value="ECO:0007669"/>
    <property type="project" value="InterPro"/>
</dbReference>
<dbReference type="GO" id="GO:0001680">
    <property type="term" value="P:tRNA 3'-terminal CCA addition"/>
    <property type="evidence" value="ECO:0007669"/>
    <property type="project" value="UniProtKB-ARBA"/>
</dbReference>
<dbReference type="GO" id="GO:0003723">
    <property type="term" value="F:RNA binding"/>
    <property type="evidence" value="ECO:0007669"/>
    <property type="project" value="UniProtKB-KW"/>
</dbReference>
<keyword evidence="2 3" id="KW-0808">Transferase</keyword>
<protein>
    <recommendedName>
        <fullName evidence="4">Poly A polymerase head domain-containing protein</fullName>
    </recommendedName>
</protein>
<dbReference type="PANTHER" id="PTHR43051:SF1">
    <property type="entry name" value="POLYNUCLEOTIDE ADENYLYLTRANSFERASE FAMILY PROTEIN"/>
    <property type="match status" value="1"/>
</dbReference>
<dbReference type="Gene3D" id="3.30.460.10">
    <property type="entry name" value="Beta Polymerase, domain 2"/>
    <property type="match status" value="1"/>
</dbReference>
<reference evidence="5" key="1">
    <citation type="submission" date="2019-10" db="EMBL/GenBank/DDBJ databases">
        <authorList>
            <person name="Zhang R."/>
            <person name="Pan Y."/>
            <person name="Wang J."/>
            <person name="Ma R."/>
            <person name="Yu S."/>
        </authorList>
    </citation>
    <scope>NUCLEOTIDE SEQUENCE</scope>
    <source>
        <strain evidence="5">LA-IB0</strain>
        <tissue evidence="5">Leaf</tissue>
    </source>
</reference>
<dbReference type="InterPro" id="IPR002646">
    <property type="entry name" value="PolA_pol_head_dom"/>
</dbReference>
<name>A0AAV6WT80_9LAMI</name>
<dbReference type="Gene3D" id="1.10.3090.10">
    <property type="entry name" value="cca-adding enzyme, domain 2"/>
    <property type="match status" value="1"/>
</dbReference>
<feature type="domain" description="Poly A polymerase head" evidence="4">
    <location>
        <begin position="183"/>
        <end position="284"/>
    </location>
</feature>
<dbReference type="InterPro" id="IPR052191">
    <property type="entry name" value="tRNA_ntf/polyA_polymerase_I"/>
</dbReference>
<comment type="similarity">
    <text evidence="1 3">Belongs to the tRNA nucleotidyltransferase/poly(A) polymerase family.</text>
</comment>
<accession>A0AAV6WT80</accession>
<proteinExistence type="inferred from homology"/>
<organism evidence="5 6">
    <name type="scientific">Buddleja alternifolia</name>
    <dbReference type="NCBI Taxonomy" id="168488"/>
    <lineage>
        <taxon>Eukaryota</taxon>
        <taxon>Viridiplantae</taxon>
        <taxon>Streptophyta</taxon>
        <taxon>Embryophyta</taxon>
        <taxon>Tracheophyta</taxon>
        <taxon>Spermatophyta</taxon>
        <taxon>Magnoliopsida</taxon>
        <taxon>eudicotyledons</taxon>
        <taxon>Gunneridae</taxon>
        <taxon>Pentapetalae</taxon>
        <taxon>asterids</taxon>
        <taxon>lamiids</taxon>
        <taxon>Lamiales</taxon>
        <taxon>Scrophulariaceae</taxon>
        <taxon>Buddlejeae</taxon>
        <taxon>Buddleja</taxon>
    </lineage>
</organism>
<evidence type="ECO:0000256" key="1">
    <source>
        <dbReference type="ARBA" id="ARBA00007265"/>
    </source>
</evidence>
<evidence type="ECO:0000256" key="3">
    <source>
        <dbReference type="RuleBase" id="RU003953"/>
    </source>
</evidence>
<dbReference type="SUPFAM" id="SSF81891">
    <property type="entry name" value="Poly A polymerase C-terminal region-like"/>
    <property type="match status" value="1"/>
</dbReference>
<sequence>MQANPEPMQDGVRAYKEADGHAVGLASKNDVVETPMSYLADKTVEAHGDVKVNQVVVEPYFEATACDRSCVFKCAFLLGSSLSTPSGLSLPRPCPDHLLLMAFTYSSKGKTFLSRLKPFPALERFKFSSIEDGGRAWFSSDTGRVGFSKWRKLDSRNLGIARSMIPMSSWMVLKNLRAAGFEAYLVGGCVRDLLLNKVPKDFDVITTARLKQVKKTFQRAVIVGQRFPICRVIIKGSLVEVSSFETVAETSKTKTVCFSQMPTGCNQSDFVRWKNCMNRDFTVNRSEPSDTIAAEDIDPAVRDVMIGEKLVFSSSLMMVVDWRQDENNYRAEWVCLFFDPFVNIIFDYTNAMMDLRSLKLRTVTPAHLSFKEDQARILRGLRLAARLNLSFSKETETAIYDLSSSVADLSKAAYLSEQADNQLGLRSSMLTKLLFNLDHWITCDRPCDDSLWVALLAFHVALYCNPQHAVVILTFASLLYHGTWEESIKFSRQHAPAARTYVPEIIDAFEYLSDEEIAEKVTKLSTQVENSVNVFINMDCLLEAMARFPGFPGSGLKQSRLPPSLPSTPFNSAANGSTDLQSVKTLYRLDKLPSVVSSGEDLLERQRVKTYGLKSIIIKVCEWSNRQGMCRPMVDVFVSQNIGKRVKHIFDFLKKDVTSLKAEKRSLEINYSLLKTGNECEIRFVVGKIILDTFVCGPIPGVAKANKDDMKLIERTPISLRRSDSVGKDENMRTILPSRYEPSSPESVSLARLFGDKSFAANRLKD</sequence>